<protein>
    <submittedName>
        <fullName evidence="1">Uncharacterized protein</fullName>
    </submittedName>
</protein>
<accession>A0ACB0IVX8</accession>
<comment type="caution">
    <text evidence="1">The sequence shown here is derived from an EMBL/GenBank/DDBJ whole genome shotgun (WGS) entry which is preliminary data.</text>
</comment>
<sequence>MHETKGMALMSAATQIMMNDLLKNRDYMKRFIITHAFSDDVIANLPKLHHNACMTRHSFTNIVSNHLRISDDPIEIMRHCNL</sequence>
<proteinExistence type="predicted"/>
<keyword evidence="2" id="KW-1185">Reference proteome</keyword>
<dbReference type="EMBL" id="CASHSV030000013">
    <property type="protein sequence ID" value="CAJ2636734.1"/>
    <property type="molecule type" value="Genomic_DNA"/>
</dbReference>
<gene>
    <name evidence="1" type="ORF">MILVUS5_LOCUS7195</name>
</gene>
<evidence type="ECO:0000313" key="2">
    <source>
        <dbReference type="Proteomes" id="UP001177021"/>
    </source>
</evidence>
<dbReference type="Proteomes" id="UP001177021">
    <property type="component" value="Unassembled WGS sequence"/>
</dbReference>
<organism evidence="1 2">
    <name type="scientific">Trifolium pratense</name>
    <name type="common">Red clover</name>
    <dbReference type="NCBI Taxonomy" id="57577"/>
    <lineage>
        <taxon>Eukaryota</taxon>
        <taxon>Viridiplantae</taxon>
        <taxon>Streptophyta</taxon>
        <taxon>Embryophyta</taxon>
        <taxon>Tracheophyta</taxon>
        <taxon>Spermatophyta</taxon>
        <taxon>Magnoliopsida</taxon>
        <taxon>eudicotyledons</taxon>
        <taxon>Gunneridae</taxon>
        <taxon>Pentapetalae</taxon>
        <taxon>rosids</taxon>
        <taxon>fabids</taxon>
        <taxon>Fabales</taxon>
        <taxon>Fabaceae</taxon>
        <taxon>Papilionoideae</taxon>
        <taxon>50 kb inversion clade</taxon>
        <taxon>NPAAA clade</taxon>
        <taxon>Hologalegina</taxon>
        <taxon>IRL clade</taxon>
        <taxon>Trifolieae</taxon>
        <taxon>Trifolium</taxon>
    </lineage>
</organism>
<evidence type="ECO:0000313" key="1">
    <source>
        <dbReference type="EMBL" id="CAJ2636734.1"/>
    </source>
</evidence>
<name>A0ACB0IVX8_TRIPR</name>
<reference evidence="1" key="1">
    <citation type="submission" date="2023-10" db="EMBL/GenBank/DDBJ databases">
        <authorList>
            <person name="Rodriguez Cubillos JULIANA M."/>
            <person name="De Vega J."/>
        </authorList>
    </citation>
    <scope>NUCLEOTIDE SEQUENCE</scope>
</reference>